<protein>
    <submittedName>
        <fullName evidence="1">Uncharacterized protein</fullName>
    </submittedName>
</protein>
<evidence type="ECO:0000313" key="1">
    <source>
        <dbReference type="EMBL" id="WGH93856.1"/>
    </source>
</evidence>
<dbReference type="Proteomes" id="UP001224674">
    <property type="component" value="Chromosome"/>
</dbReference>
<dbReference type="EMBL" id="CP122566">
    <property type="protein sequence ID" value="WGH93856.1"/>
    <property type="molecule type" value="Genomic_DNA"/>
</dbReference>
<keyword evidence="2" id="KW-1185">Reference proteome</keyword>
<reference evidence="1 2" key="1">
    <citation type="submission" date="2023-03" db="EMBL/GenBank/DDBJ databases">
        <title>Complete genome sequences of several Auritidibacter ignavus strains isolated from ear infections.</title>
        <authorList>
            <person name="Baehr T."/>
            <person name="Baumhoegger A.M."/>
        </authorList>
    </citation>
    <scope>NUCLEOTIDE SEQUENCE [LARGE SCALE GENOMIC DNA]</scope>
    <source>
        <strain evidence="1 2">BABAE-6</strain>
    </source>
</reference>
<accession>A0AAJ6DD59</accession>
<dbReference type="RefSeq" id="WP_279675140.1">
    <property type="nucleotide sequence ID" value="NZ_CP122566.1"/>
</dbReference>
<organism evidence="1 2">
    <name type="scientific">Auritidibacter ignavus</name>
    <dbReference type="NCBI Taxonomy" id="678932"/>
    <lineage>
        <taxon>Bacteria</taxon>
        <taxon>Bacillati</taxon>
        <taxon>Actinomycetota</taxon>
        <taxon>Actinomycetes</taxon>
        <taxon>Micrococcales</taxon>
        <taxon>Micrococcaceae</taxon>
        <taxon>Auritidibacter</taxon>
    </lineage>
</organism>
<gene>
    <name evidence="1" type="ORF">QDX21_03395</name>
</gene>
<dbReference type="AlphaFoldDB" id="A0AAJ6DD59"/>
<evidence type="ECO:0000313" key="2">
    <source>
        <dbReference type="Proteomes" id="UP001224674"/>
    </source>
</evidence>
<sequence length="123" mass="14838">MNANEYRHRLDRVEARKHDYYRHLENMRFEHDNWANLFSDVLLDEHLTPANDPAKQLAHEIRECHRHGIYLHDLVDEILIEETITTNDCTYEEAKQEVDSWKTLRDHRLTMATLRETTPWPTS</sequence>
<name>A0AAJ6DD59_9MICC</name>
<proteinExistence type="predicted"/>